<accession>A0A1S3U0B2</accession>
<organism evidence="3 4">
    <name type="scientific">Vigna radiata var. radiata</name>
    <name type="common">Mung bean</name>
    <name type="synonym">Phaseolus aureus</name>
    <dbReference type="NCBI Taxonomy" id="3916"/>
    <lineage>
        <taxon>Eukaryota</taxon>
        <taxon>Viridiplantae</taxon>
        <taxon>Streptophyta</taxon>
        <taxon>Embryophyta</taxon>
        <taxon>Tracheophyta</taxon>
        <taxon>Spermatophyta</taxon>
        <taxon>Magnoliopsida</taxon>
        <taxon>eudicotyledons</taxon>
        <taxon>Gunneridae</taxon>
        <taxon>Pentapetalae</taxon>
        <taxon>rosids</taxon>
        <taxon>fabids</taxon>
        <taxon>Fabales</taxon>
        <taxon>Fabaceae</taxon>
        <taxon>Papilionoideae</taxon>
        <taxon>50 kb inversion clade</taxon>
        <taxon>NPAAA clade</taxon>
        <taxon>indigoferoid/millettioid clade</taxon>
        <taxon>Phaseoleae</taxon>
        <taxon>Vigna</taxon>
    </lineage>
</organism>
<dbReference type="InterPro" id="IPR054722">
    <property type="entry name" value="PolX-like_BBD"/>
</dbReference>
<name>A0A1S3U0B2_VIGRR</name>
<evidence type="ECO:0000259" key="1">
    <source>
        <dbReference type="Pfam" id="PF13961"/>
    </source>
</evidence>
<reference evidence="4" key="2">
    <citation type="submission" date="2025-08" db="UniProtKB">
        <authorList>
            <consortium name="RefSeq"/>
        </authorList>
    </citation>
    <scope>IDENTIFICATION</scope>
    <source>
        <tissue evidence="4">Leaf</tissue>
    </source>
</reference>
<proteinExistence type="predicted"/>
<feature type="domain" description="Retrovirus-related Pol polyprotein from transposon TNT 1-94-like beta-barrel" evidence="2">
    <location>
        <begin position="178"/>
        <end position="256"/>
    </location>
</feature>
<dbReference type="GeneID" id="106760541"/>
<dbReference type="RefSeq" id="XP_014499449.1">
    <property type="nucleotide sequence ID" value="XM_014643963.1"/>
</dbReference>
<reference evidence="3" key="1">
    <citation type="journal article" date="2014" name="Nat. Commun.">
        <title>Genome sequence of mungbean and insights into evolution within Vigna species.</title>
        <authorList>
            <person name="Kang Y.J."/>
            <person name="Kim S.K."/>
            <person name="Kim M.Y."/>
            <person name="Lestari P."/>
            <person name="Kim K.H."/>
            <person name="Ha B.K."/>
            <person name="Jun T.H."/>
            <person name="Hwang W.J."/>
            <person name="Lee T."/>
            <person name="Lee J."/>
            <person name="Shim S."/>
            <person name="Yoon M.Y."/>
            <person name="Jang Y.E."/>
            <person name="Han K.S."/>
            <person name="Taeprayoon P."/>
            <person name="Yoon N."/>
            <person name="Somta P."/>
            <person name="Tanya P."/>
            <person name="Kim K.S."/>
            <person name="Gwag J.G."/>
            <person name="Moon J.K."/>
            <person name="Lee Y.H."/>
            <person name="Park B.S."/>
            <person name="Bombarely A."/>
            <person name="Doyle J.J."/>
            <person name="Jackson S.A."/>
            <person name="Schafleitner R."/>
            <person name="Srinives P."/>
            <person name="Varshney R.K."/>
            <person name="Lee S.H."/>
        </authorList>
    </citation>
    <scope>NUCLEOTIDE SEQUENCE [LARGE SCALE GENOMIC DNA]</scope>
    <source>
        <strain evidence="3">cv. VC1973A</strain>
    </source>
</reference>
<evidence type="ECO:0000313" key="3">
    <source>
        <dbReference type="Proteomes" id="UP000087766"/>
    </source>
</evidence>
<dbReference type="InterPro" id="IPR025314">
    <property type="entry name" value="DUF4219"/>
</dbReference>
<protein>
    <submittedName>
        <fullName evidence="4">Uncharacterized protein LOC106760541</fullName>
    </submittedName>
</protein>
<dbReference type="Pfam" id="PF13961">
    <property type="entry name" value="DUF4219"/>
    <property type="match status" value="1"/>
</dbReference>
<dbReference type="PANTHER" id="PTHR35317">
    <property type="entry name" value="OS04G0629600 PROTEIN"/>
    <property type="match status" value="1"/>
</dbReference>
<evidence type="ECO:0000259" key="2">
    <source>
        <dbReference type="Pfam" id="PF22936"/>
    </source>
</evidence>
<feature type="domain" description="DUF4219" evidence="1">
    <location>
        <begin position="15"/>
        <end position="41"/>
    </location>
</feature>
<evidence type="ECO:0000313" key="4">
    <source>
        <dbReference type="RefSeq" id="XP_014499449.1"/>
    </source>
</evidence>
<dbReference type="AlphaFoldDB" id="A0A1S3U0B2"/>
<dbReference type="Pfam" id="PF22936">
    <property type="entry name" value="Pol_BBD"/>
    <property type="match status" value="1"/>
</dbReference>
<dbReference type="PANTHER" id="PTHR35317:SF11">
    <property type="entry name" value="CCHC-TYPE DOMAIN-CONTAINING PROTEIN"/>
    <property type="match status" value="1"/>
</dbReference>
<dbReference type="KEGG" id="vra:106760541"/>
<keyword evidence="3" id="KW-1185">Reference proteome</keyword>
<dbReference type="Proteomes" id="UP000087766">
    <property type="component" value="Chromosome 5"/>
</dbReference>
<sequence>MNAESNFSQIAPPVFDGESYDLWAVKMETYLEVLDLWEAVEEEYEVLPLPENPTMAQIKIHKERKTRKAKVIVLEKYEAFIAYLENTRDLSKITFAEVLHAFQAQEQRSLMRKDHAVEDVGKDLTVNAPSAINLDMKLSYAKTKINKEEEAKVADQEEEEDLLFVATCHLSIESSESWLIDNGCTNHMTFNKALSKDVRPTDVTKARIGNGDYISVKGKGTVAITSCADTKFIPDALFVPEIDQNLLSVGELIEREFRVIFEDKNCLIKDAAGQDMFKVKMKGKSFPLKQLKEEQTIFKENVTEI</sequence>
<gene>
    <name evidence="4" type="primary">LOC106760541</name>
</gene>
<dbReference type="OrthoDB" id="1002630at2759"/>